<protein>
    <submittedName>
        <fullName evidence="1">Uncharacterized protein</fullName>
    </submittedName>
</protein>
<dbReference type="EMBL" id="GGEC01092371">
    <property type="protein sequence ID" value="MBX72855.1"/>
    <property type="molecule type" value="Transcribed_RNA"/>
</dbReference>
<evidence type="ECO:0000313" key="1">
    <source>
        <dbReference type="EMBL" id="MBX72855.1"/>
    </source>
</evidence>
<organism evidence="1">
    <name type="scientific">Rhizophora mucronata</name>
    <name type="common">Asiatic mangrove</name>
    <dbReference type="NCBI Taxonomy" id="61149"/>
    <lineage>
        <taxon>Eukaryota</taxon>
        <taxon>Viridiplantae</taxon>
        <taxon>Streptophyta</taxon>
        <taxon>Embryophyta</taxon>
        <taxon>Tracheophyta</taxon>
        <taxon>Spermatophyta</taxon>
        <taxon>Magnoliopsida</taxon>
        <taxon>eudicotyledons</taxon>
        <taxon>Gunneridae</taxon>
        <taxon>Pentapetalae</taxon>
        <taxon>rosids</taxon>
        <taxon>fabids</taxon>
        <taxon>Malpighiales</taxon>
        <taxon>Rhizophoraceae</taxon>
        <taxon>Rhizophora</taxon>
    </lineage>
</organism>
<dbReference type="AlphaFoldDB" id="A0A2P2R0V2"/>
<accession>A0A2P2R0V2</accession>
<proteinExistence type="predicted"/>
<name>A0A2P2R0V2_RHIMU</name>
<reference evidence="1" key="1">
    <citation type="submission" date="2018-02" db="EMBL/GenBank/DDBJ databases">
        <title>Rhizophora mucronata_Transcriptome.</title>
        <authorList>
            <person name="Meera S.P."/>
            <person name="Sreeshan A."/>
            <person name="Augustine A."/>
        </authorList>
    </citation>
    <scope>NUCLEOTIDE SEQUENCE</scope>
    <source>
        <tissue evidence="1">Leaf</tissue>
    </source>
</reference>
<sequence>MQDRVSNSINRSHFYSVFDLMHLLV</sequence>